<name>A0A4Y2QVW6_ARAVE</name>
<comment type="caution">
    <text evidence="1">The sequence shown here is derived from an EMBL/GenBank/DDBJ whole genome shotgun (WGS) entry which is preliminary data.</text>
</comment>
<dbReference type="EMBL" id="BGPR01014981">
    <property type="protein sequence ID" value="GBN67532.1"/>
    <property type="molecule type" value="Genomic_DNA"/>
</dbReference>
<accession>A0A4Y2QVW6</accession>
<protein>
    <submittedName>
        <fullName evidence="1">Uncharacterized protein</fullName>
    </submittedName>
</protein>
<evidence type="ECO:0000313" key="2">
    <source>
        <dbReference type="Proteomes" id="UP000499080"/>
    </source>
</evidence>
<keyword evidence="2" id="KW-1185">Reference proteome</keyword>
<dbReference type="AlphaFoldDB" id="A0A4Y2QVW6"/>
<gene>
    <name evidence="1" type="ORF">AVEN_250491_1</name>
</gene>
<organism evidence="1 2">
    <name type="scientific">Araneus ventricosus</name>
    <name type="common">Orbweaver spider</name>
    <name type="synonym">Epeira ventricosa</name>
    <dbReference type="NCBI Taxonomy" id="182803"/>
    <lineage>
        <taxon>Eukaryota</taxon>
        <taxon>Metazoa</taxon>
        <taxon>Ecdysozoa</taxon>
        <taxon>Arthropoda</taxon>
        <taxon>Chelicerata</taxon>
        <taxon>Arachnida</taxon>
        <taxon>Araneae</taxon>
        <taxon>Araneomorphae</taxon>
        <taxon>Entelegynae</taxon>
        <taxon>Araneoidea</taxon>
        <taxon>Araneidae</taxon>
        <taxon>Araneus</taxon>
    </lineage>
</organism>
<reference evidence="1 2" key="1">
    <citation type="journal article" date="2019" name="Sci. Rep.">
        <title>Orb-weaving spider Araneus ventricosus genome elucidates the spidroin gene catalogue.</title>
        <authorList>
            <person name="Kono N."/>
            <person name="Nakamura H."/>
            <person name="Ohtoshi R."/>
            <person name="Moran D.A.P."/>
            <person name="Shinohara A."/>
            <person name="Yoshida Y."/>
            <person name="Fujiwara M."/>
            <person name="Mori M."/>
            <person name="Tomita M."/>
            <person name="Arakawa K."/>
        </authorList>
    </citation>
    <scope>NUCLEOTIDE SEQUENCE [LARGE SCALE GENOMIC DNA]</scope>
</reference>
<dbReference type="Proteomes" id="UP000499080">
    <property type="component" value="Unassembled WGS sequence"/>
</dbReference>
<sequence length="137" mass="15320">MLISCSHLETTSPLEASPDRPAKLLSLRARKWAVQKPQLLSTGLSYTALTQTARNGAVVEDNRDPYCAHLCSHLKPHLLKRSQPLLNRTSSLSLKTHGMAVVGKDNRTPYRAHLCSHLKTHSPLKEANRFKIGHHRC</sequence>
<evidence type="ECO:0000313" key="1">
    <source>
        <dbReference type="EMBL" id="GBN67532.1"/>
    </source>
</evidence>
<proteinExistence type="predicted"/>